<accession>A0AAV4NH70</accession>
<dbReference type="Proteomes" id="UP001054945">
    <property type="component" value="Unassembled WGS sequence"/>
</dbReference>
<evidence type="ECO:0000313" key="3">
    <source>
        <dbReference type="Proteomes" id="UP001054945"/>
    </source>
</evidence>
<feature type="compositionally biased region" description="Polar residues" evidence="1">
    <location>
        <begin position="48"/>
        <end position="57"/>
    </location>
</feature>
<feature type="region of interest" description="Disordered" evidence="1">
    <location>
        <begin position="47"/>
        <end position="71"/>
    </location>
</feature>
<reference evidence="2 3" key="1">
    <citation type="submission" date="2021-06" db="EMBL/GenBank/DDBJ databases">
        <title>Caerostris extrusa draft genome.</title>
        <authorList>
            <person name="Kono N."/>
            <person name="Arakawa K."/>
        </authorList>
    </citation>
    <scope>NUCLEOTIDE SEQUENCE [LARGE SCALE GENOMIC DNA]</scope>
</reference>
<dbReference type="EMBL" id="BPLR01003298">
    <property type="protein sequence ID" value="GIX83150.1"/>
    <property type="molecule type" value="Genomic_DNA"/>
</dbReference>
<evidence type="ECO:0000256" key="1">
    <source>
        <dbReference type="SAM" id="MobiDB-lite"/>
    </source>
</evidence>
<comment type="caution">
    <text evidence="2">The sequence shown here is derived from an EMBL/GenBank/DDBJ whole genome shotgun (WGS) entry which is preliminary data.</text>
</comment>
<gene>
    <name evidence="2" type="ORF">CEXT_224811</name>
</gene>
<organism evidence="2 3">
    <name type="scientific">Caerostris extrusa</name>
    <name type="common">Bark spider</name>
    <name type="synonym">Caerostris bankana</name>
    <dbReference type="NCBI Taxonomy" id="172846"/>
    <lineage>
        <taxon>Eukaryota</taxon>
        <taxon>Metazoa</taxon>
        <taxon>Ecdysozoa</taxon>
        <taxon>Arthropoda</taxon>
        <taxon>Chelicerata</taxon>
        <taxon>Arachnida</taxon>
        <taxon>Araneae</taxon>
        <taxon>Araneomorphae</taxon>
        <taxon>Entelegynae</taxon>
        <taxon>Araneoidea</taxon>
        <taxon>Araneidae</taxon>
        <taxon>Caerostris</taxon>
    </lineage>
</organism>
<keyword evidence="3" id="KW-1185">Reference proteome</keyword>
<sequence length="95" mass="10333">MGMLLPINYLAASGLVYIRKSIGNRGPSLSPVGAQLHVNPELIRAKFNESSPNQRGQTHSSSESCCTTSRTRKMGRDIHLASHWLDGGSLRVFPA</sequence>
<protein>
    <submittedName>
        <fullName evidence="2">Uncharacterized protein</fullName>
    </submittedName>
</protein>
<proteinExistence type="predicted"/>
<feature type="compositionally biased region" description="Low complexity" evidence="1">
    <location>
        <begin position="58"/>
        <end position="69"/>
    </location>
</feature>
<name>A0AAV4NH70_CAEEX</name>
<evidence type="ECO:0000313" key="2">
    <source>
        <dbReference type="EMBL" id="GIX83150.1"/>
    </source>
</evidence>
<dbReference type="AlphaFoldDB" id="A0AAV4NH70"/>